<dbReference type="CDD" id="cd05930">
    <property type="entry name" value="A_NRPS"/>
    <property type="match status" value="1"/>
</dbReference>
<dbReference type="OrthoDB" id="9765680at2"/>
<gene>
    <name evidence="10" type="ORF">PDENDC454_23379</name>
</gene>
<keyword evidence="5" id="KW-0436">Ligase</keyword>
<evidence type="ECO:0000313" key="10">
    <source>
        <dbReference type="EMBL" id="EHQ59826.1"/>
    </source>
</evidence>
<dbReference type="InterPro" id="IPR000873">
    <property type="entry name" value="AMP-dep_synth/lig_dom"/>
</dbReference>
<dbReference type="FunFam" id="3.40.50.980:FF:000001">
    <property type="entry name" value="Non-ribosomal peptide synthetase"/>
    <property type="match status" value="1"/>
</dbReference>
<dbReference type="GO" id="GO:0043041">
    <property type="term" value="P:amino acid activation for nonribosomal peptide biosynthetic process"/>
    <property type="evidence" value="ECO:0007669"/>
    <property type="project" value="TreeGrafter"/>
</dbReference>
<name>H3SM85_9BACL</name>
<dbReference type="GO" id="GO:0044550">
    <property type="term" value="P:secondary metabolite biosynthetic process"/>
    <property type="evidence" value="ECO:0007669"/>
    <property type="project" value="UniProtKB-ARBA"/>
</dbReference>
<dbReference type="InterPro" id="IPR010071">
    <property type="entry name" value="AA_adenyl_dom"/>
</dbReference>
<evidence type="ECO:0000256" key="2">
    <source>
        <dbReference type="ARBA" id="ARBA00006432"/>
    </source>
</evidence>
<evidence type="ECO:0000256" key="6">
    <source>
        <dbReference type="ARBA" id="ARBA00022737"/>
    </source>
</evidence>
<dbReference type="Pfam" id="PF13193">
    <property type="entry name" value="AMP-binding_C"/>
    <property type="match status" value="1"/>
</dbReference>
<dbReference type="FunFam" id="3.40.50.12780:FF:000012">
    <property type="entry name" value="Non-ribosomal peptide synthetase"/>
    <property type="match status" value="1"/>
</dbReference>
<keyword evidence="7" id="KW-0045">Antibiotic biosynthesis</keyword>
<evidence type="ECO:0000256" key="5">
    <source>
        <dbReference type="ARBA" id="ARBA00022598"/>
    </source>
</evidence>
<dbReference type="GO" id="GO:0005737">
    <property type="term" value="C:cytoplasm"/>
    <property type="evidence" value="ECO:0007669"/>
    <property type="project" value="TreeGrafter"/>
</dbReference>
<keyword evidence="8" id="KW-0511">Multifunctional enzyme</keyword>
<dbReference type="PANTHER" id="PTHR45527">
    <property type="entry name" value="NONRIBOSOMAL PEPTIDE SYNTHETASE"/>
    <property type="match status" value="1"/>
</dbReference>
<accession>H3SM85</accession>
<comment type="caution">
    <text evidence="10">The sequence shown here is derived from an EMBL/GenBank/DDBJ whole genome shotgun (WGS) entry which is preliminary data.</text>
</comment>
<keyword evidence="11" id="KW-1185">Reference proteome</keyword>
<dbReference type="InterPro" id="IPR006162">
    <property type="entry name" value="Ppantetheine_attach_site"/>
</dbReference>
<evidence type="ECO:0000256" key="3">
    <source>
        <dbReference type="ARBA" id="ARBA00022450"/>
    </source>
</evidence>
<dbReference type="InterPro" id="IPR036736">
    <property type="entry name" value="ACP-like_sf"/>
</dbReference>
<evidence type="ECO:0000259" key="9">
    <source>
        <dbReference type="PROSITE" id="PS50075"/>
    </source>
</evidence>
<dbReference type="PROSITE" id="PS50075">
    <property type="entry name" value="CARRIER"/>
    <property type="match status" value="1"/>
</dbReference>
<evidence type="ECO:0000256" key="4">
    <source>
        <dbReference type="ARBA" id="ARBA00022553"/>
    </source>
</evidence>
<dbReference type="GO" id="GO:0031177">
    <property type="term" value="F:phosphopantetheine binding"/>
    <property type="evidence" value="ECO:0007669"/>
    <property type="project" value="TreeGrafter"/>
</dbReference>
<dbReference type="PANTHER" id="PTHR45527:SF1">
    <property type="entry name" value="FATTY ACID SYNTHASE"/>
    <property type="match status" value="1"/>
</dbReference>
<comment type="cofactor">
    <cofactor evidence="1">
        <name>pantetheine 4'-phosphate</name>
        <dbReference type="ChEBI" id="CHEBI:47942"/>
    </cofactor>
</comment>
<dbReference type="Gene3D" id="3.30.300.30">
    <property type="match status" value="1"/>
</dbReference>
<dbReference type="InterPro" id="IPR020845">
    <property type="entry name" value="AMP-binding_CS"/>
</dbReference>
<proteinExistence type="inferred from homology"/>
<dbReference type="InterPro" id="IPR009081">
    <property type="entry name" value="PP-bd_ACP"/>
</dbReference>
<dbReference type="Proteomes" id="UP000003900">
    <property type="component" value="Unassembled WGS sequence"/>
</dbReference>
<dbReference type="GO" id="GO:0008610">
    <property type="term" value="P:lipid biosynthetic process"/>
    <property type="evidence" value="ECO:0007669"/>
    <property type="project" value="UniProtKB-ARBA"/>
</dbReference>
<dbReference type="STRING" id="1131935.PDENDC454_23379"/>
<dbReference type="Pfam" id="PF00550">
    <property type="entry name" value="PP-binding"/>
    <property type="match status" value="1"/>
</dbReference>
<dbReference type="Pfam" id="PF00668">
    <property type="entry name" value="Condensation"/>
    <property type="match status" value="2"/>
</dbReference>
<dbReference type="InterPro" id="IPR025110">
    <property type="entry name" value="AMP-bd_C"/>
</dbReference>
<dbReference type="SUPFAM" id="SSF52777">
    <property type="entry name" value="CoA-dependent acyltransferases"/>
    <property type="match status" value="4"/>
</dbReference>
<dbReference type="InterPro" id="IPR045851">
    <property type="entry name" value="AMP-bd_C_sf"/>
</dbReference>
<evidence type="ECO:0000313" key="11">
    <source>
        <dbReference type="Proteomes" id="UP000003900"/>
    </source>
</evidence>
<dbReference type="GO" id="GO:0016874">
    <property type="term" value="F:ligase activity"/>
    <property type="evidence" value="ECO:0007669"/>
    <property type="project" value="UniProtKB-KW"/>
</dbReference>
<dbReference type="NCBIfam" id="TIGR01733">
    <property type="entry name" value="AA-adenyl-dom"/>
    <property type="match status" value="1"/>
</dbReference>
<evidence type="ECO:0000256" key="7">
    <source>
        <dbReference type="ARBA" id="ARBA00023194"/>
    </source>
</evidence>
<organism evidence="10 11">
    <name type="scientific">Paenibacillus dendritiformis C454</name>
    <dbReference type="NCBI Taxonomy" id="1131935"/>
    <lineage>
        <taxon>Bacteria</taxon>
        <taxon>Bacillati</taxon>
        <taxon>Bacillota</taxon>
        <taxon>Bacilli</taxon>
        <taxon>Bacillales</taxon>
        <taxon>Paenibacillaceae</taxon>
        <taxon>Paenibacillus</taxon>
    </lineage>
</organism>
<dbReference type="RefSeq" id="WP_006679160.1">
    <property type="nucleotide sequence ID" value="NZ_AHKH01000098.1"/>
</dbReference>
<keyword evidence="6" id="KW-0677">Repeat</keyword>
<sequence length="1472" mass="167868">MENYFPLSYGQKGIWYVEQLYPHTSISNNGAVIKLNSGEGIDFPGLNQAIQAYIAANDNIRLRISGRHTGEPMQYIAAYTQAEVPLLDYSGAEEREAAIQERIYAQLNTPFPLFDADLFYFAIFKLSDKDAWVYLNIHHVISDAVSVMHAITSILDIYLDIRRGAEGQPKPYASFLEYMEHEKQYESSARFRKDRDYWENMFATSPEVTSLKPTDFYRTNPASKRKTVVVPEDSRRLLDSYAQEHQVSILNLFLSAIFIYLHKMTSKTDIVIGTMYANRTRPKEKDLFGMIVSTIPLRSGVNPNMAYQDYLKTLSVQQLGMMRHQKYPYPLILNSWRERHQETGYLYSISFQHIELNLPPKDGIHYEVDFLYNQAEINDLAFHLIRHGKKENMLSFDIDYRIELFSDSEIDQMMSHIMTLLHNAVSSPERKIAELDMLTEQERQAYLDSSHSTRRSYDLTRPFHCLFERQAAQSPDSVAVVCGERTLTYEQLNSRANQVARYLRRRGVVPESRVGILADRSFAMVIGALAVMKAGGAYVPIDPEYPLERIQAILRDSEAGLLLCEQGLIDPDEVPAEAVYFEQPEIEAERRDDPENRNTPDDLCYVIYTSGTTGTPKGVMIEHRNYVNLSFAYQDTYGLSESIRLLQLASFAFDVFAGDMARALLNGGQLVLCPAAVKTDPLALYRMLEEHRITMMESTPALIVPFLDYIYENRMALSSLRLIVMGADSCPAEDFKRLIGRFGSRVTILNTYGVTEATVETSVYDVEPEAIADSGITPIGKPLPNMSMYIMNEHGNLLPPGVIGELYIGGLGVGRGYLNKPELTADKFIPHPYSPSERLYKTGDMAKWLPDGNIHFVGRNDDQVKIRGYRIELGEVESRLLQCEPVKKAVVTAAESKTGQKYLAAYYEAEAELPAERLKEHLLTQLPSYMVPSVFMWMERLPLTLNNKIDRRALPAPDQWMGAEAEAGPMTDALELDLAQLWTEILGQDEVSRFDDFLDLGGHSLKAALLITRIQKRFGIHMALRDLFLNTRFQDMAAFIRSAAPAAYAPIAKAEARDAYPVTAAQQKLYLLSALADDSIVNNMPFIMKIEGKLDRQRMELALQQLIRRHEALRTSFDMIGGEPVQRIHEQVEFSLACQTCQPEQAEHIIREWIRPFPLHEAPLWRSQLLRLEERTHLFMLDLHHIIFDGFSLQLFMQELLHFYRHEGGGDLPAPRIQYKDYAVWEQRRLRSGELQASEQYWLDALSGELPVLQLPTDYARTPFQAYEGALFEFDLSAAAVRALRHTSAEQGMSVYTILLAAYFLLLHKYTGQQDVVVGTPAAGRTHADVQDVLGMFVRMLPLRGRPQPGISFQTFLEEVNGIVIGAHDRQDYPLELLQDRLPLQRDPSRHPVYETVFAWQTVEAFYHRTEELVFSPYEFSYNVSKVDLTLEGAELNDTIGFRFEYSTSLFARETIERMAAHFEQIIRAALA</sequence>
<keyword evidence="4" id="KW-0597">Phosphoprotein</keyword>
<evidence type="ECO:0000256" key="1">
    <source>
        <dbReference type="ARBA" id="ARBA00001957"/>
    </source>
</evidence>
<dbReference type="Gene3D" id="2.30.38.10">
    <property type="entry name" value="Luciferase, Domain 3"/>
    <property type="match status" value="1"/>
</dbReference>
<dbReference type="GO" id="GO:0017000">
    <property type="term" value="P:antibiotic biosynthetic process"/>
    <property type="evidence" value="ECO:0007669"/>
    <property type="project" value="UniProtKB-KW"/>
</dbReference>
<dbReference type="Gene3D" id="3.30.559.30">
    <property type="entry name" value="Nonribosomal peptide synthetase, condensation domain"/>
    <property type="match status" value="2"/>
</dbReference>
<dbReference type="SUPFAM" id="SSF56801">
    <property type="entry name" value="Acetyl-CoA synthetase-like"/>
    <property type="match status" value="1"/>
</dbReference>
<dbReference type="FunFam" id="2.30.38.10:FF:000001">
    <property type="entry name" value="Non-ribosomal peptide synthetase PvdI"/>
    <property type="match status" value="1"/>
</dbReference>
<dbReference type="Gene3D" id="1.10.1200.10">
    <property type="entry name" value="ACP-like"/>
    <property type="match status" value="1"/>
</dbReference>
<dbReference type="SUPFAM" id="SSF47336">
    <property type="entry name" value="ACP-like"/>
    <property type="match status" value="1"/>
</dbReference>
<keyword evidence="3" id="KW-0596">Phosphopantetheine</keyword>
<dbReference type="Pfam" id="PF00501">
    <property type="entry name" value="AMP-binding"/>
    <property type="match status" value="1"/>
</dbReference>
<dbReference type="FunFam" id="3.30.300.30:FF:000010">
    <property type="entry name" value="Enterobactin synthetase component F"/>
    <property type="match status" value="1"/>
</dbReference>
<protein>
    <recommendedName>
        <fullName evidence="9">Carrier domain-containing protein</fullName>
    </recommendedName>
</protein>
<feature type="domain" description="Carrier" evidence="9">
    <location>
        <begin position="969"/>
        <end position="1044"/>
    </location>
</feature>
<dbReference type="InterPro" id="IPR001242">
    <property type="entry name" value="Condensation_dom"/>
</dbReference>
<feature type="non-terminal residue" evidence="10">
    <location>
        <position position="1472"/>
    </location>
</feature>
<dbReference type="EMBL" id="AHKH01000098">
    <property type="protein sequence ID" value="EHQ59826.1"/>
    <property type="molecule type" value="Genomic_DNA"/>
</dbReference>
<dbReference type="Gene3D" id="3.40.50.980">
    <property type="match status" value="2"/>
</dbReference>
<reference evidence="10 11" key="1">
    <citation type="journal article" date="2012" name="J. Bacteriol.">
        <title>Genome Sequence of the Pattern-Forming Social Bacterium Paenibacillus dendritiformis C454 Chiral Morphotype.</title>
        <authorList>
            <person name="Sirota-Madi A."/>
            <person name="Olender T."/>
            <person name="Helman Y."/>
            <person name="Brainis I."/>
            <person name="Finkelshtein A."/>
            <person name="Roth D."/>
            <person name="Hagai E."/>
            <person name="Leshkowitz D."/>
            <person name="Brodsky L."/>
            <person name="Galatenko V."/>
            <person name="Nikolaev V."/>
            <person name="Gutnick D.L."/>
            <person name="Lancet D."/>
            <person name="Ben-Jacob E."/>
        </authorList>
    </citation>
    <scope>NUCLEOTIDE SEQUENCE [LARGE SCALE GENOMIC DNA]</scope>
    <source>
        <strain evidence="10 11">C454</strain>
    </source>
</reference>
<dbReference type="PROSITE" id="PS00012">
    <property type="entry name" value="PHOSPHOPANTETHEINE"/>
    <property type="match status" value="1"/>
</dbReference>
<evidence type="ECO:0000256" key="8">
    <source>
        <dbReference type="ARBA" id="ARBA00023268"/>
    </source>
</evidence>
<dbReference type="CDD" id="cd19531">
    <property type="entry name" value="LCL_NRPS-like"/>
    <property type="match status" value="1"/>
</dbReference>
<dbReference type="PROSITE" id="PS00455">
    <property type="entry name" value="AMP_BINDING"/>
    <property type="match status" value="1"/>
</dbReference>
<dbReference type="Gene3D" id="3.30.559.10">
    <property type="entry name" value="Chloramphenicol acetyltransferase-like domain"/>
    <property type="match status" value="2"/>
</dbReference>
<comment type="similarity">
    <text evidence="2">Belongs to the ATP-dependent AMP-binding enzyme family.</text>
</comment>
<dbReference type="InterPro" id="IPR023213">
    <property type="entry name" value="CAT-like_dom_sf"/>
</dbReference>